<dbReference type="PANTHER" id="PTHR12697:SF5">
    <property type="entry name" value="DEOXYHYPUSINE HYDROXYLASE"/>
    <property type="match status" value="1"/>
</dbReference>
<name>A0A0E3QM67_METBA</name>
<dbReference type="RefSeq" id="WP_011306811.1">
    <property type="nucleotide sequence ID" value="NZ_CP009526.1"/>
</dbReference>
<dbReference type="PANTHER" id="PTHR12697">
    <property type="entry name" value="PBS LYASE HEAT-LIKE PROTEIN"/>
    <property type="match status" value="1"/>
</dbReference>
<proteinExistence type="predicted"/>
<accession>A0A0E3QM67</accession>
<dbReference type="EMBL" id="CP009526">
    <property type="protein sequence ID" value="AKB52164.1"/>
    <property type="molecule type" value="Genomic_DNA"/>
</dbReference>
<dbReference type="SUPFAM" id="SSF48371">
    <property type="entry name" value="ARM repeat"/>
    <property type="match status" value="2"/>
</dbReference>
<feature type="domain" description="NACHT" evidence="2">
    <location>
        <begin position="68"/>
        <end position="183"/>
    </location>
</feature>
<protein>
    <recommendedName>
        <fullName evidence="2">NACHT domain-containing protein</fullName>
    </recommendedName>
</protein>
<dbReference type="Pfam" id="PF13646">
    <property type="entry name" value="HEAT_2"/>
    <property type="match status" value="5"/>
</dbReference>
<dbReference type="PATRIC" id="fig|1434109.4.peg.3785"/>
<dbReference type="Pfam" id="PF03130">
    <property type="entry name" value="HEAT_PBS"/>
    <property type="match status" value="2"/>
</dbReference>
<dbReference type="SMART" id="SM00567">
    <property type="entry name" value="EZ_HEAT"/>
    <property type="match status" value="18"/>
</dbReference>
<dbReference type="InterPro" id="IPR004155">
    <property type="entry name" value="PBS_lyase_HEAT"/>
</dbReference>
<evidence type="ECO:0000259" key="2">
    <source>
        <dbReference type="PROSITE" id="PS50837"/>
    </source>
</evidence>
<dbReference type="Pfam" id="PF05729">
    <property type="entry name" value="NACHT"/>
    <property type="match status" value="1"/>
</dbReference>
<dbReference type="AlphaFoldDB" id="A0A0E3QM67"/>
<dbReference type="GeneID" id="24824501"/>
<comment type="function">
    <text evidence="1">Catalyzes the hydroxylation of the N(6)-(4-aminobutyl)-L-lysine intermediate produced by deoxyhypusine synthase/DHPS on a critical lysine of the eukaryotic translation initiation factor 5A/eIF-5A. This is the second step of the post-translational modification of that lysine into an unusual amino acid residue named hypusine. Hypusination is unique to mature eIF-5A factor and is essential for its function.</text>
</comment>
<dbReference type="SUPFAM" id="SSF52540">
    <property type="entry name" value="P-loop containing nucleoside triphosphate hydrolases"/>
    <property type="match status" value="1"/>
</dbReference>
<dbReference type="PROSITE" id="PS50837">
    <property type="entry name" value="NACHT"/>
    <property type="match status" value="1"/>
</dbReference>
<dbReference type="Proteomes" id="UP000033038">
    <property type="component" value="Chromosome"/>
</dbReference>
<gene>
    <name evidence="3" type="ORF">MSBRW_2911</name>
</gene>
<sequence length="1224" mass="136955">MPEPVTESGLNGDLRTYLQNIILEDKDEVCDYVELSAREILPITRRLFEERVSLAYDFKISQIVEKERHLIIYGEAGSGKTSTLKWLNTVYARKRLLKKEGFVPIYIALDSYVKGSFYNYLKAQVTKKGISETDFEKLLEGKALLLLDGLDLLTPSENFSPFDEISDFISEYEACRYVIASRPEPSDSLKSTFALSELEKLTDEKIRLFIEKNVPNKRQAKLLKARILEEIQSKPILQNPLLLYLWIKLSTAHMGTRGKQEDVQHFTHFDSIPSSRAEIYQAFVLELCKDYRIGKEFFRSQNQLPLRISFEKISLEWSPNGKIGSQAPCAEITESQKLNNGKIDLQESNFGKIRSQNPSNGIISSQDLGNGIISSQDLNNGITDSQELNTERTDIENVLMNLAFQLQCRNKISCKYSYAIEVAEAYTESRRSGKIIEYSKSGKIIEYSKSGKIAECNKSGRIIEYSKSGRTTEYSRLGKIKARKLLQACLGLGLLIRKRSEIKFGIDRAFQEYFAALKLKTYFENGTDISKAFRNPRWENVIMLTSDLLESEEELVNSMISSGNLYLASKCALRASPETKGKLCALLARRLDSRYTIEKVKAVQSLGRLGTCGIRANTGALKDKDIRVKRETAKVLGETRSKMALVPLETAVGDADYSVRIEAIKSLGLIGSERAIELLRDTFKDKNRAVRLEAANALMQIESEKALEVLISALGAKDDFVRIGAVGALGRTNSRQAAEALIKAFQEEDKLVRLGAAEALGRMRSERAVEPFVGALEDKDEFVRWIATKALGEIKSDKTSGTFVNMLGDKSRFVRREAAKALGVVGSEDTLDPLVSALSDEDEFVRKTAVESIGEIKSEKTAKTLINKLQDNSHLVRLEAAKALGMIKVRKAIAPLLFALGDENRFVRKEAANALGQLECEKVLDPLIRIFKSQDPFTRQGAVRALGQITPYGIPDCISDQIFDFIDNALKDEDKLVRKETAKALQSLSESRSKRAFESLISALDNEDDEVRRLAAGSLNLFDCEKAIPQLVSVLKSRDATVRRFAANTLGRIKSKEALQPLIDVLVFDNDGFVKEEAAKALGKIKSRRVIEPLIDALMDQNNKGRSGAAEALGRIKAEKAVDHLIASLMDKDDFTRLAAAKALGRIKPKKAIEPLINSLYDWNRFVKAEAAGALKKICTEDDRPRLQALLDSKDEFTANLAFEILEGIEMEEILKTELFLDWE</sequence>
<dbReference type="Gene3D" id="3.40.50.300">
    <property type="entry name" value="P-loop containing nucleotide triphosphate hydrolases"/>
    <property type="match status" value="1"/>
</dbReference>
<dbReference type="KEGG" id="mbw:MSBRW_2911"/>
<evidence type="ECO:0000313" key="4">
    <source>
        <dbReference type="Proteomes" id="UP000033038"/>
    </source>
</evidence>
<organism evidence="3 4">
    <name type="scientific">Methanosarcina barkeri str. Wiesmoor</name>
    <dbReference type="NCBI Taxonomy" id="1434109"/>
    <lineage>
        <taxon>Archaea</taxon>
        <taxon>Methanobacteriati</taxon>
        <taxon>Methanobacteriota</taxon>
        <taxon>Stenosarchaea group</taxon>
        <taxon>Methanomicrobia</taxon>
        <taxon>Methanosarcinales</taxon>
        <taxon>Methanosarcinaceae</taxon>
        <taxon>Methanosarcina</taxon>
    </lineage>
</organism>
<dbReference type="Gene3D" id="1.25.10.10">
    <property type="entry name" value="Leucine-rich Repeat Variant"/>
    <property type="match status" value="5"/>
</dbReference>
<dbReference type="InterPro" id="IPR027417">
    <property type="entry name" value="P-loop_NTPase"/>
</dbReference>
<dbReference type="InterPro" id="IPR021133">
    <property type="entry name" value="HEAT_type_2"/>
</dbReference>
<dbReference type="InterPro" id="IPR007111">
    <property type="entry name" value="NACHT_NTPase"/>
</dbReference>
<dbReference type="HOGENOM" id="CLU_008045_0_0_2"/>
<evidence type="ECO:0000313" key="3">
    <source>
        <dbReference type="EMBL" id="AKB52164.1"/>
    </source>
</evidence>
<dbReference type="InterPro" id="IPR011989">
    <property type="entry name" value="ARM-like"/>
</dbReference>
<dbReference type="PROSITE" id="PS50077">
    <property type="entry name" value="HEAT_REPEAT"/>
    <property type="match status" value="1"/>
</dbReference>
<reference evidence="3 4" key="1">
    <citation type="submission" date="2014-07" db="EMBL/GenBank/DDBJ databases">
        <title>Methanogenic archaea and the global carbon cycle.</title>
        <authorList>
            <person name="Henriksen J.R."/>
            <person name="Luke J."/>
            <person name="Reinhart S."/>
            <person name="Benedict M.N."/>
            <person name="Youngblut N.D."/>
            <person name="Metcalf M.E."/>
            <person name="Whitaker R.J."/>
            <person name="Metcalf W.W."/>
        </authorList>
    </citation>
    <scope>NUCLEOTIDE SEQUENCE [LARGE SCALE GENOMIC DNA]</scope>
    <source>
        <strain evidence="3 4">Wiesmoor</strain>
    </source>
</reference>
<dbReference type="GO" id="GO:0016491">
    <property type="term" value="F:oxidoreductase activity"/>
    <property type="evidence" value="ECO:0007669"/>
    <property type="project" value="TreeGrafter"/>
</dbReference>
<dbReference type="InterPro" id="IPR016024">
    <property type="entry name" value="ARM-type_fold"/>
</dbReference>
<evidence type="ECO:0000256" key="1">
    <source>
        <dbReference type="ARBA" id="ARBA00045876"/>
    </source>
</evidence>